<comment type="caution">
    <text evidence="1">The sequence shown here is derived from an EMBL/GenBank/DDBJ whole genome shotgun (WGS) entry which is preliminary data.</text>
</comment>
<dbReference type="RefSeq" id="WP_148270780.1">
    <property type="nucleotide sequence ID" value="NZ_CADEZI010000027.1"/>
</dbReference>
<proteinExistence type="predicted"/>
<dbReference type="AlphaFoldDB" id="A0AAW3F972"/>
<sequence>MKLDDATVNAFATGSSSLAQPDEVAKMAKELKAARRLIATFGSMLIGCREQSFAGWQNGNGTNVGDKIDAARRAYDKV</sequence>
<accession>A0AAW3F972</accession>
<reference evidence="1 2" key="1">
    <citation type="submission" date="2014-04" db="EMBL/GenBank/DDBJ databases">
        <authorList>
            <person name="Bishop-Lilly K.A."/>
            <person name="Broomall S.M."/>
            <person name="Chain P.S."/>
            <person name="Chertkov O."/>
            <person name="Coyne S.R."/>
            <person name="Daligault H.E."/>
            <person name="Davenport K.W."/>
            <person name="Erkkila T."/>
            <person name="Frey K.G."/>
            <person name="Gibbons H.S."/>
            <person name="Gu W."/>
            <person name="Jaissle J."/>
            <person name="Johnson S.L."/>
            <person name="Koroleva G.I."/>
            <person name="Ladner J.T."/>
            <person name="Lo C.-C."/>
            <person name="Minogue T.D."/>
            <person name="Munk C."/>
            <person name="Palacios G.F."/>
            <person name="Redden C.L."/>
            <person name="Rosenzweig C.N."/>
            <person name="Scholz M.B."/>
            <person name="Teshima H."/>
            <person name="Xu Y."/>
        </authorList>
    </citation>
    <scope>NUCLEOTIDE SEQUENCE [LARGE SCALE GENOMIC DNA]</scope>
    <source>
        <strain evidence="2">gladioli</strain>
    </source>
</reference>
<dbReference type="Proteomes" id="UP000029590">
    <property type="component" value="Unassembled WGS sequence"/>
</dbReference>
<evidence type="ECO:0000313" key="1">
    <source>
        <dbReference type="EMBL" id="KGC17779.1"/>
    </source>
</evidence>
<name>A0AAW3F972_BURGA</name>
<protein>
    <submittedName>
        <fullName evidence="1">Uncharacterized protein</fullName>
    </submittedName>
</protein>
<evidence type="ECO:0000313" key="2">
    <source>
        <dbReference type="Proteomes" id="UP000029590"/>
    </source>
</evidence>
<organism evidence="1 2">
    <name type="scientific">Burkholderia gladioli</name>
    <name type="common">Pseudomonas marginata</name>
    <name type="synonym">Phytomonas marginata</name>
    <dbReference type="NCBI Taxonomy" id="28095"/>
    <lineage>
        <taxon>Bacteria</taxon>
        <taxon>Pseudomonadati</taxon>
        <taxon>Pseudomonadota</taxon>
        <taxon>Betaproteobacteria</taxon>
        <taxon>Burkholderiales</taxon>
        <taxon>Burkholderiaceae</taxon>
        <taxon>Burkholderia</taxon>
    </lineage>
</organism>
<dbReference type="EMBL" id="JPGG01000015">
    <property type="protein sequence ID" value="KGC17779.1"/>
    <property type="molecule type" value="Genomic_DNA"/>
</dbReference>
<gene>
    <name evidence="1" type="ORF">DM48_3404</name>
</gene>